<keyword evidence="2" id="KW-1185">Reference proteome</keyword>
<evidence type="ECO:0000313" key="1">
    <source>
        <dbReference type="EMBL" id="KAK7869071.1"/>
    </source>
</evidence>
<name>A0AAN9Z9D7_9ORTH</name>
<dbReference type="AlphaFoldDB" id="A0AAN9Z9D7"/>
<accession>A0AAN9Z9D7</accession>
<protein>
    <submittedName>
        <fullName evidence="1">Uncharacterized protein</fullName>
    </submittedName>
</protein>
<reference evidence="1 2" key="1">
    <citation type="submission" date="2024-03" db="EMBL/GenBank/DDBJ databases">
        <title>The genome assembly and annotation of the cricket Gryllus longicercus Weissman &amp; Gray.</title>
        <authorList>
            <person name="Szrajer S."/>
            <person name="Gray D."/>
            <person name="Ylla G."/>
        </authorList>
    </citation>
    <scope>NUCLEOTIDE SEQUENCE [LARGE SCALE GENOMIC DNA]</scope>
    <source>
        <strain evidence="1">DAG 2021-001</strain>
        <tissue evidence="1">Whole body minus gut</tissue>
    </source>
</reference>
<evidence type="ECO:0000313" key="2">
    <source>
        <dbReference type="Proteomes" id="UP001378592"/>
    </source>
</evidence>
<dbReference type="Proteomes" id="UP001378592">
    <property type="component" value="Unassembled WGS sequence"/>
</dbReference>
<dbReference type="EMBL" id="JAZDUA010000080">
    <property type="protein sequence ID" value="KAK7869071.1"/>
    <property type="molecule type" value="Genomic_DNA"/>
</dbReference>
<sequence>MDKWHEKEENKKRRHQEIPVESISEESVLLQESEDGLNNFQALQEEILLEAEREIPDLEDDEEVFTGVMARVLAKLSLEEQPLYLELTPKNIDEKVEKALTEDLENCALLVDWLSVHIKKQREYKKQVDQRRKTLSNIVQNIENFKVENPEDDLRNIQKNVHKKFIFLRQKLSDLIEEWGGDYSSEITDIFAALTQAHLEDTGPAGEGNYVEVRNFRRDVVQFLLSSRLVVWDKDQERIKLSV</sequence>
<proteinExistence type="predicted"/>
<gene>
    <name evidence="1" type="ORF">R5R35_000790</name>
</gene>
<organism evidence="1 2">
    <name type="scientific">Gryllus longicercus</name>
    <dbReference type="NCBI Taxonomy" id="2509291"/>
    <lineage>
        <taxon>Eukaryota</taxon>
        <taxon>Metazoa</taxon>
        <taxon>Ecdysozoa</taxon>
        <taxon>Arthropoda</taxon>
        <taxon>Hexapoda</taxon>
        <taxon>Insecta</taxon>
        <taxon>Pterygota</taxon>
        <taxon>Neoptera</taxon>
        <taxon>Polyneoptera</taxon>
        <taxon>Orthoptera</taxon>
        <taxon>Ensifera</taxon>
        <taxon>Gryllidea</taxon>
        <taxon>Grylloidea</taxon>
        <taxon>Gryllidae</taxon>
        <taxon>Gryllinae</taxon>
        <taxon>Gryllus</taxon>
    </lineage>
</organism>
<comment type="caution">
    <text evidence="1">The sequence shown here is derived from an EMBL/GenBank/DDBJ whole genome shotgun (WGS) entry which is preliminary data.</text>
</comment>